<dbReference type="PANTHER" id="PTHR40465:SF1">
    <property type="entry name" value="DUF6534 DOMAIN-CONTAINING PROTEIN"/>
    <property type="match status" value="1"/>
</dbReference>
<evidence type="ECO:0000256" key="1">
    <source>
        <dbReference type="SAM" id="Phobius"/>
    </source>
</evidence>
<dbReference type="OrthoDB" id="2535105at2759"/>
<keyword evidence="1" id="KW-0812">Transmembrane</keyword>
<name>A0A0C3F9G0_PILCF</name>
<dbReference type="EMBL" id="KN833035">
    <property type="protein sequence ID" value="KIM76361.1"/>
    <property type="molecule type" value="Genomic_DNA"/>
</dbReference>
<protein>
    <submittedName>
        <fullName evidence="2">Uncharacterized protein</fullName>
    </submittedName>
</protein>
<dbReference type="HOGENOM" id="CLU_2427843_0_0_1"/>
<evidence type="ECO:0000313" key="2">
    <source>
        <dbReference type="EMBL" id="KIM76361.1"/>
    </source>
</evidence>
<organism evidence="2 3">
    <name type="scientific">Piloderma croceum (strain F 1598)</name>
    <dbReference type="NCBI Taxonomy" id="765440"/>
    <lineage>
        <taxon>Eukaryota</taxon>
        <taxon>Fungi</taxon>
        <taxon>Dikarya</taxon>
        <taxon>Basidiomycota</taxon>
        <taxon>Agaricomycotina</taxon>
        <taxon>Agaricomycetes</taxon>
        <taxon>Agaricomycetidae</taxon>
        <taxon>Atheliales</taxon>
        <taxon>Atheliaceae</taxon>
        <taxon>Piloderma</taxon>
    </lineage>
</organism>
<reference evidence="3" key="2">
    <citation type="submission" date="2015-01" db="EMBL/GenBank/DDBJ databases">
        <title>Evolutionary Origins and Diversification of the Mycorrhizal Mutualists.</title>
        <authorList>
            <consortium name="DOE Joint Genome Institute"/>
            <consortium name="Mycorrhizal Genomics Consortium"/>
            <person name="Kohler A."/>
            <person name="Kuo A."/>
            <person name="Nagy L.G."/>
            <person name="Floudas D."/>
            <person name="Copeland A."/>
            <person name="Barry K.W."/>
            <person name="Cichocki N."/>
            <person name="Veneault-Fourrey C."/>
            <person name="LaButti K."/>
            <person name="Lindquist E.A."/>
            <person name="Lipzen A."/>
            <person name="Lundell T."/>
            <person name="Morin E."/>
            <person name="Murat C."/>
            <person name="Riley R."/>
            <person name="Ohm R."/>
            <person name="Sun H."/>
            <person name="Tunlid A."/>
            <person name="Henrissat B."/>
            <person name="Grigoriev I.V."/>
            <person name="Hibbett D.S."/>
            <person name="Martin F."/>
        </authorList>
    </citation>
    <scope>NUCLEOTIDE SEQUENCE [LARGE SCALE GENOMIC DNA]</scope>
    <source>
        <strain evidence="3">F 1598</strain>
    </source>
</reference>
<accession>A0A0C3F9G0</accession>
<dbReference type="Proteomes" id="UP000054166">
    <property type="component" value="Unassembled WGS sequence"/>
</dbReference>
<dbReference type="InParanoid" id="A0A0C3F9G0"/>
<gene>
    <name evidence="2" type="ORF">PILCRDRAFT_646815</name>
</gene>
<feature type="transmembrane region" description="Helical" evidence="1">
    <location>
        <begin position="35"/>
        <end position="55"/>
    </location>
</feature>
<reference evidence="2 3" key="1">
    <citation type="submission" date="2014-04" db="EMBL/GenBank/DDBJ databases">
        <authorList>
            <consortium name="DOE Joint Genome Institute"/>
            <person name="Kuo A."/>
            <person name="Tarkka M."/>
            <person name="Buscot F."/>
            <person name="Kohler A."/>
            <person name="Nagy L.G."/>
            <person name="Floudas D."/>
            <person name="Copeland A."/>
            <person name="Barry K.W."/>
            <person name="Cichocki N."/>
            <person name="Veneault-Fourrey C."/>
            <person name="LaButti K."/>
            <person name="Lindquist E.A."/>
            <person name="Lipzen A."/>
            <person name="Lundell T."/>
            <person name="Morin E."/>
            <person name="Murat C."/>
            <person name="Sun H."/>
            <person name="Tunlid A."/>
            <person name="Henrissat B."/>
            <person name="Grigoriev I.V."/>
            <person name="Hibbett D.S."/>
            <person name="Martin F."/>
            <person name="Nordberg H.P."/>
            <person name="Cantor M.N."/>
            <person name="Hua S.X."/>
        </authorList>
    </citation>
    <scope>NUCLEOTIDE SEQUENCE [LARGE SCALE GENOMIC DNA]</scope>
    <source>
        <strain evidence="2 3">F 1598</strain>
    </source>
</reference>
<sequence length="91" mass="10507">MVALLCLHLALVTTMMYHYTVTNWGDVTVLIRTTWSLKVQIIIATVLVLIAQCFFARRIWRLSGKNWVPTALIVLLPLCQLGEFGFRHYSR</sequence>
<proteinExistence type="predicted"/>
<dbReference type="AlphaFoldDB" id="A0A0C3F9G0"/>
<keyword evidence="1" id="KW-0472">Membrane</keyword>
<keyword evidence="3" id="KW-1185">Reference proteome</keyword>
<dbReference type="PANTHER" id="PTHR40465">
    <property type="entry name" value="CHROMOSOME 1, WHOLE GENOME SHOTGUN SEQUENCE"/>
    <property type="match status" value="1"/>
</dbReference>
<evidence type="ECO:0000313" key="3">
    <source>
        <dbReference type="Proteomes" id="UP000054166"/>
    </source>
</evidence>
<keyword evidence="1" id="KW-1133">Transmembrane helix</keyword>